<comment type="caution">
    <text evidence="2">The sequence shown here is derived from an EMBL/GenBank/DDBJ whole genome shotgun (WGS) entry which is preliminary data.</text>
</comment>
<name>A0A226D5Z4_FOLCA</name>
<dbReference type="PANTHER" id="PTHR47501">
    <property type="entry name" value="TRANSPOSASE-RELATED"/>
    <property type="match status" value="1"/>
</dbReference>
<dbReference type="AlphaFoldDB" id="A0A226D5Z4"/>
<keyword evidence="3" id="KW-1185">Reference proteome</keyword>
<accession>A0A226D5Z4</accession>
<dbReference type="InterPro" id="IPR012337">
    <property type="entry name" value="RNaseH-like_sf"/>
</dbReference>
<organism evidence="2 3">
    <name type="scientific">Folsomia candida</name>
    <name type="common">Springtail</name>
    <dbReference type="NCBI Taxonomy" id="158441"/>
    <lineage>
        <taxon>Eukaryota</taxon>
        <taxon>Metazoa</taxon>
        <taxon>Ecdysozoa</taxon>
        <taxon>Arthropoda</taxon>
        <taxon>Hexapoda</taxon>
        <taxon>Collembola</taxon>
        <taxon>Entomobryomorpha</taxon>
        <taxon>Isotomoidea</taxon>
        <taxon>Isotomidae</taxon>
        <taxon>Proisotominae</taxon>
        <taxon>Folsomia</taxon>
    </lineage>
</organism>
<evidence type="ECO:0000313" key="3">
    <source>
        <dbReference type="Proteomes" id="UP000198287"/>
    </source>
</evidence>
<sequence length="342" mass="38818">MSNCEDPDDHRIYAVILDGTFFKVKSVDNDGKNVSAKCNLCKAETLISGSLAATENFLLHLKRKHQDSIADYENRKRTEQRLIKKKKQELKEQIANTAASQSTLTRAGFTKEVVKKQSKISKSDQLVLNFIVKGMHPLSTIEQPEFQQLIKGDFRITTLFFLIEVWIVQCFIENDLKRYSAALACRRFEGTHSYDKIGELLSEILNSHSIQLKQITRAVTDNGSNFVKAFAEYSQIELANSENDQEELNSSCEEEIYEALEFVDVGEIMDNNEELSAVRPPRHVRCASHTLSLVCTTDLNKVNSRTHISSFSKCYGIWNKSSRSVKAAEIVKQLCGRQLIKP</sequence>
<dbReference type="PANTHER" id="PTHR47501:SF5">
    <property type="entry name" value="HAT C-TERMINAL DIMERISATION DOMAIN-CONTAINING PROTEIN"/>
    <property type="match status" value="1"/>
</dbReference>
<evidence type="ECO:0000256" key="1">
    <source>
        <dbReference type="SAM" id="Coils"/>
    </source>
</evidence>
<dbReference type="Proteomes" id="UP000198287">
    <property type="component" value="Unassembled WGS sequence"/>
</dbReference>
<gene>
    <name evidence="2" type="ORF">Fcan01_25068</name>
</gene>
<evidence type="ECO:0000313" key="2">
    <source>
        <dbReference type="EMBL" id="OXA40288.1"/>
    </source>
</evidence>
<reference evidence="2 3" key="1">
    <citation type="submission" date="2015-12" db="EMBL/GenBank/DDBJ databases">
        <title>The genome of Folsomia candida.</title>
        <authorList>
            <person name="Faddeeva A."/>
            <person name="Derks M.F."/>
            <person name="Anvar Y."/>
            <person name="Smit S."/>
            <person name="Van Straalen N."/>
            <person name="Roelofs D."/>
        </authorList>
    </citation>
    <scope>NUCLEOTIDE SEQUENCE [LARGE SCALE GENOMIC DNA]</scope>
    <source>
        <strain evidence="2 3">VU population</strain>
        <tissue evidence="2">Whole body</tissue>
    </source>
</reference>
<dbReference type="OrthoDB" id="8195018at2759"/>
<keyword evidence="1" id="KW-0175">Coiled coil</keyword>
<feature type="coiled-coil region" evidence="1">
    <location>
        <begin position="62"/>
        <end position="96"/>
    </location>
</feature>
<dbReference type="OMA" id="PTTISAX"/>
<proteinExistence type="predicted"/>
<dbReference type="SUPFAM" id="SSF53098">
    <property type="entry name" value="Ribonuclease H-like"/>
    <property type="match status" value="1"/>
</dbReference>
<dbReference type="EMBL" id="LNIX01000034">
    <property type="protein sequence ID" value="OXA40288.1"/>
    <property type="molecule type" value="Genomic_DNA"/>
</dbReference>
<protein>
    <submittedName>
        <fullName evidence="2">Protein stand still</fullName>
    </submittedName>
</protein>